<comment type="similarity">
    <text evidence="3">Belongs to the cysteine synthase/cystathionine beta-synthase family.</text>
</comment>
<dbReference type="STRING" id="1121331.SAMN02745248_02278"/>
<keyword evidence="8" id="KW-0198">Cysteine biosynthesis</keyword>
<feature type="domain" description="Tryptophan synthase beta chain-like PALP" evidence="10">
    <location>
        <begin position="10"/>
        <end position="299"/>
    </location>
</feature>
<keyword evidence="12" id="KW-1185">Reference proteome</keyword>
<reference evidence="11 12" key="1">
    <citation type="submission" date="2016-11" db="EMBL/GenBank/DDBJ databases">
        <authorList>
            <person name="Jaros S."/>
            <person name="Januszkiewicz K."/>
            <person name="Wedrychowicz H."/>
        </authorList>
    </citation>
    <scope>NUCLEOTIDE SEQUENCE [LARGE SCALE GENOMIC DNA]</scope>
    <source>
        <strain evidence="11 12">DSM 3090</strain>
    </source>
</reference>
<keyword evidence="5" id="KW-0028">Amino-acid biosynthesis</keyword>
<dbReference type="Pfam" id="PF00291">
    <property type="entry name" value="PALP"/>
    <property type="match status" value="1"/>
</dbReference>
<evidence type="ECO:0000256" key="6">
    <source>
        <dbReference type="ARBA" id="ARBA00022679"/>
    </source>
</evidence>
<evidence type="ECO:0000313" key="12">
    <source>
        <dbReference type="Proteomes" id="UP000183952"/>
    </source>
</evidence>
<organism evidence="11 12">
    <name type="scientific">Hathewaya proteolytica DSM 3090</name>
    <dbReference type="NCBI Taxonomy" id="1121331"/>
    <lineage>
        <taxon>Bacteria</taxon>
        <taxon>Bacillati</taxon>
        <taxon>Bacillota</taxon>
        <taxon>Clostridia</taxon>
        <taxon>Eubacteriales</taxon>
        <taxon>Clostridiaceae</taxon>
        <taxon>Hathewaya</taxon>
    </lineage>
</organism>
<evidence type="ECO:0000256" key="4">
    <source>
        <dbReference type="ARBA" id="ARBA00012681"/>
    </source>
</evidence>
<dbReference type="FunFam" id="3.40.50.1100:FF:000006">
    <property type="entry name" value="Cysteine synthase"/>
    <property type="match status" value="1"/>
</dbReference>
<dbReference type="InterPro" id="IPR001926">
    <property type="entry name" value="TrpB-like_PALP"/>
</dbReference>
<keyword evidence="6" id="KW-0808">Transferase</keyword>
<keyword evidence="7" id="KW-0663">Pyridoxal phosphate</keyword>
<dbReference type="Gene3D" id="3.40.50.1100">
    <property type="match status" value="2"/>
</dbReference>
<dbReference type="RefSeq" id="WP_242942380.1">
    <property type="nucleotide sequence ID" value="NZ_FRAD01000022.1"/>
</dbReference>
<dbReference type="Proteomes" id="UP000183952">
    <property type="component" value="Unassembled WGS sequence"/>
</dbReference>
<name>A0A1M6RG32_9CLOT</name>
<sequence length="332" mass="36459">MQNKFKNLQGLIGNTPLVKINFTYKGQPRCIYAKVESYNLSGSIKDRVAYHVLKRAYEEGKLHEDTLICEATSGNMGISFAALGASLGYNVRIYMPDWMSEERKKLLQSFGAEIMLVSKEEGGFLGSIQKCEDIANENPKVFLPRQFSNKYNSEAHYLTTGPEIWERLQKINVTPDGFVAGVGTGGTVMGVGAYLRQQNPKVKVYPLEPKNSPTLATGYKTGNHRIQGISDEFIPDLVKLDTLNEIISVDDGDAVIMAQKFAKDLGLGVGISSGANFIGAIMAQEMQGASSSIVTVFSDDNKKYLSTDLLKEEPVKEGFLSTDVKLISMEAI</sequence>
<evidence type="ECO:0000256" key="5">
    <source>
        <dbReference type="ARBA" id="ARBA00022605"/>
    </source>
</evidence>
<proteinExistence type="inferred from homology"/>
<evidence type="ECO:0000256" key="8">
    <source>
        <dbReference type="ARBA" id="ARBA00023192"/>
    </source>
</evidence>
<evidence type="ECO:0000256" key="2">
    <source>
        <dbReference type="ARBA" id="ARBA00004895"/>
    </source>
</evidence>
<comment type="cofactor">
    <cofactor evidence="1">
        <name>pyridoxal 5'-phosphate</name>
        <dbReference type="ChEBI" id="CHEBI:597326"/>
    </cofactor>
</comment>
<evidence type="ECO:0000256" key="9">
    <source>
        <dbReference type="ARBA" id="ARBA00047931"/>
    </source>
</evidence>
<dbReference type="EC" id="2.5.1.47" evidence="4"/>
<dbReference type="EMBL" id="FRAD01000022">
    <property type="protein sequence ID" value="SHK31370.1"/>
    <property type="molecule type" value="Genomic_DNA"/>
</dbReference>
<protein>
    <recommendedName>
        <fullName evidence="4">cysteine synthase</fullName>
        <ecNumber evidence="4">2.5.1.47</ecNumber>
    </recommendedName>
</protein>
<dbReference type="CDD" id="cd01561">
    <property type="entry name" value="CBS_like"/>
    <property type="match status" value="1"/>
</dbReference>
<comment type="pathway">
    <text evidence="2">Amino-acid biosynthesis; L-cysteine biosynthesis.</text>
</comment>
<gene>
    <name evidence="11" type="ORF">SAMN02745248_02278</name>
</gene>
<evidence type="ECO:0000313" key="11">
    <source>
        <dbReference type="EMBL" id="SHK31370.1"/>
    </source>
</evidence>
<dbReference type="PANTHER" id="PTHR10314">
    <property type="entry name" value="CYSTATHIONINE BETA-SYNTHASE"/>
    <property type="match status" value="1"/>
</dbReference>
<dbReference type="SUPFAM" id="SSF53686">
    <property type="entry name" value="Tryptophan synthase beta subunit-like PLP-dependent enzymes"/>
    <property type="match status" value="1"/>
</dbReference>
<comment type="catalytic activity">
    <reaction evidence="9">
        <text>O-acetyl-L-serine + hydrogen sulfide = L-cysteine + acetate</text>
        <dbReference type="Rhea" id="RHEA:14829"/>
        <dbReference type="ChEBI" id="CHEBI:29919"/>
        <dbReference type="ChEBI" id="CHEBI:30089"/>
        <dbReference type="ChEBI" id="CHEBI:35235"/>
        <dbReference type="ChEBI" id="CHEBI:58340"/>
        <dbReference type="EC" id="2.5.1.47"/>
    </reaction>
</comment>
<evidence type="ECO:0000256" key="3">
    <source>
        <dbReference type="ARBA" id="ARBA00007103"/>
    </source>
</evidence>
<evidence type="ECO:0000259" key="10">
    <source>
        <dbReference type="Pfam" id="PF00291"/>
    </source>
</evidence>
<dbReference type="InterPro" id="IPR036052">
    <property type="entry name" value="TrpB-like_PALP_sf"/>
</dbReference>
<dbReference type="InterPro" id="IPR050214">
    <property type="entry name" value="Cys_Synth/Cystath_Beta-Synth"/>
</dbReference>
<evidence type="ECO:0000256" key="1">
    <source>
        <dbReference type="ARBA" id="ARBA00001933"/>
    </source>
</evidence>
<evidence type="ECO:0000256" key="7">
    <source>
        <dbReference type="ARBA" id="ARBA00022898"/>
    </source>
</evidence>
<dbReference type="AlphaFoldDB" id="A0A1M6RG32"/>
<accession>A0A1M6RG32</accession>
<dbReference type="GO" id="GO:0004124">
    <property type="term" value="F:cysteine synthase activity"/>
    <property type="evidence" value="ECO:0007669"/>
    <property type="project" value="UniProtKB-EC"/>
</dbReference>